<dbReference type="RefSeq" id="WP_330195918.1">
    <property type="nucleotide sequence ID" value="NZ_JAZDRO010000002.1"/>
</dbReference>
<comment type="caution">
    <text evidence="2">The sequence shown here is derived from an EMBL/GenBank/DDBJ whole genome shotgun (WGS) entry which is preliminary data.</text>
</comment>
<dbReference type="Proteomes" id="UP001310692">
    <property type="component" value="Unassembled WGS sequence"/>
</dbReference>
<dbReference type="PROSITE" id="PS51257">
    <property type="entry name" value="PROKAR_LIPOPROTEIN"/>
    <property type="match status" value="1"/>
</dbReference>
<dbReference type="EMBL" id="JAZDRO010000002">
    <property type="protein sequence ID" value="MEE2566377.1"/>
    <property type="molecule type" value="Genomic_DNA"/>
</dbReference>
<organism evidence="2 3">
    <name type="scientific">Hyphobacterium marinum</name>
    <dbReference type="NCBI Taxonomy" id="3116574"/>
    <lineage>
        <taxon>Bacteria</taxon>
        <taxon>Pseudomonadati</taxon>
        <taxon>Pseudomonadota</taxon>
        <taxon>Alphaproteobacteria</taxon>
        <taxon>Maricaulales</taxon>
        <taxon>Maricaulaceae</taxon>
        <taxon>Hyphobacterium</taxon>
    </lineage>
</organism>
<evidence type="ECO:0000313" key="3">
    <source>
        <dbReference type="Proteomes" id="UP001310692"/>
    </source>
</evidence>
<evidence type="ECO:0000313" key="2">
    <source>
        <dbReference type="EMBL" id="MEE2566377.1"/>
    </source>
</evidence>
<feature type="chain" id="PRO_5045925829" description="Lipoprotein" evidence="1">
    <location>
        <begin position="27"/>
        <end position="150"/>
    </location>
</feature>
<proteinExistence type="predicted"/>
<evidence type="ECO:0008006" key="4">
    <source>
        <dbReference type="Google" id="ProtNLM"/>
    </source>
</evidence>
<keyword evidence="1" id="KW-0732">Signal</keyword>
<sequence length="150" mass="15769">MKAFAGMTAVAGLTALLVACSPTEEADSIAAGMEAETVSLDPEGLHALLLTEADNLVPADWNTGEPVGEASLAYWHMPERHAGVTYTSACLPLADTPDGYDCTLTLSTPNQDDDAPEGAMVRAQFRFDVQAPQGGDLVLLDPHVRWAVTG</sequence>
<evidence type="ECO:0000256" key="1">
    <source>
        <dbReference type="SAM" id="SignalP"/>
    </source>
</evidence>
<name>A0ABU7LXU6_9PROT</name>
<gene>
    <name evidence="2" type="ORF">V0U35_06755</name>
</gene>
<feature type="signal peptide" evidence="1">
    <location>
        <begin position="1"/>
        <end position="26"/>
    </location>
</feature>
<protein>
    <recommendedName>
        <fullName evidence="4">Lipoprotein</fullName>
    </recommendedName>
</protein>
<reference evidence="2 3" key="1">
    <citation type="submission" date="2024-01" db="EMBL/GenBank/DDBJ databases">
        <title>Hyphobacterium bacterium isolated from marine sediment.</title>
        <authorList>
            <person name="Zhao S."/>
        </authorList>
    </citation>
    <scope>NUCLEOTIDE SEQUENCE [LARGE SCALE GENOMIC DNA]</scope>
    <source>
        <strain evidence="2 3">Y60-23</strain>
    </source>
</reference>
<accession>A0ABU7LXU6</accession>
<keyword evidence="3" id="KW-1185">Reference proteome</keyword>